<evidence type="ECO:0000256" key="3">
    <source>
        <dbReference type="ARBA" id="ARBA00022692"/>
    </source>
</evidence>
<dbReference type="InterPro" id="IPR000620">
    <property type="entry name" value="EamA_dom"/>
</dbReference>
<dbReference type="Proteomes" id="UP000247973">
    <property type="component" value="Unassembled WGS sequence"/>
</dbReference>
<comment type="caution">
    <text evidence="8">The sequence shown here is derived from an EMBL/GenBank/DDBJ whole genome shotgun (WGS) entry which is preliminary data.</text>
</comment>
<dbReference type="PANTHER" id="PTHR32322:SF18">
    <property type="entry name" value="S-ADENOSYLMETHIONINE_S-ADENOSYLHOMOCYSTEINE TRANSPORTER"/>
    <property type="match status" value="1"/>
</dbReference>
<accession>A0A2V3PN75</accession>
<dbReference type="GO" id="GO:0005886">
    <property type="term" value="C:plasma membrane"/>
    <property type="evidence" value="ECO:0007669"/>
    <property type="project" value="UniProtKB-SubCell"/>
</dbReference>
<feature type="transmembrane region" description="Helical" evidence="6">
    <location>
        <begin position="252"/>
        <end position="268"/>
    </location>
</feature>
<keyword evidence="9" id="KW-1185">Reference proteome</keyword>
<evidence type="ECO:0000256" key="6">
    <source>
        <dbReference type="SAM" id="Phobius"/>
    </source>
</evidence>
<evidence type="ECO:0000256" key="4">
    <source>
        <dbReference type="ARBA" id="ARBA00022989"/>
    </source>
</evidence>
<feature type="transmembrane region" description="Helical" evidence="6">
    <location>
        <begin position="222"/>
        <end position="240"/>
    </location>
</feature>
<dbReference type="PANTHER" id="PTHR32322">
    <property type="entry name" value="INNER MEMBRANE TRANSPORTER"/>
    <property type="match status" value="1"/>
</dbReference>
<feature type="domain" description="EamA" evidence="7">
    <location>
        <begin position="159"/>
        <end position="289"/>
    </location>
</feature>
<feature type="transmembrane region" description="Helical" evidence="6">
    <location>
        <begin position="102"/>
        <end position="122"/>
    </location>
</feature>
<evidence type="ECO:0000313" key="8">
    <source>
        <dbReference type="EMBL" id="PXV62333.1"/>
    </source>
</evidence>
<keyword evidence="2" id="KW-1003">Cell membrane</keyword>
<sequence>MTNSQENNKALLYTTIAVLSWSTVATMFKMALRHFSHFEMLLVASLTALIIFGIVMTIQKKWTDLGKVPARQWEWFALVGLVNPVAYYLVLFKAYALLPAQIAQPINYSWPIILLILLAIFAHKPIPKVKYAGMFLSLSGVALISLLSGGIGGQSLPMAGLLLALLSACLWALYWIINNLNKAVDGTIALFLSFLFGSVYLLIASVFVGINLSSAQGLLSSIYVGIFEMGIPFVFFGLAIRKTNNPALINQMCYLSPFLSLFLIHIILGEQIYFTTYLGLFLIVFGIVFNEYLAKYFSKESKV</sequence>
<feature type="transmembrane region" description="Helical" evidence="6">
    <location>
        <begin position="189"/>
        <end position="210"/>
    </location>
</feature>
<name>A0A2V3PN75_9BACT</name>
<dbReference type="RefSeq" id="WP_110311470.1">
    <property type="nucleotide sequence ID" value="NZ_QICL01000020.1"/>
</dbReference>
<feature type="transmembrane region" description="Helical" evidence="6">
    <location>
        <begin position="134"/>
        <end position="152"/>
    </location>
</feature>
<dbReference type="AlphaFoldDB" id="A0A2V3PN75"/>
<dbReference type="InterPro" id="IPR037185">
    <property type="entry name" value="EmrE-like"/>
</dbReference>
<dbReference type="InterPro" id="IPR050638">
    <property type="entry name" value="AA-Vitamin_Transporters"/>
</dbReference>
<dbReference type="Pfam" id="PF00892">
    <property type="entry name" value="EamA"/>
    <property type="match status" value="2"/>
</dbReference>
<proteinExistence type="predicted"/>
<keyword evidence="4 6" id="KW-1133">Transmembrane helix</keyword>
<evidence type="ECO:0000256" key="5">
    <source>
        <dbReference type="ARBA" id="ARBA00023136"/>
    </source>
</evidence>
<evidence type="ECO:0000256" key="1">
    <source>
        <dbReference type="ARBA" id="ARBA00004651"/>
    </source>
</evidence>
<evidence type="ECO:0000256" key="2">
    <source>
        <dbReference type="ARBA" id="ARBA00022475"/>
    </source>
</evidence>
<dbReference type="SUPFAM" id="SSF103481">
    <property type="entry name" value="Multidrug resistance efflux transporter EmrE"/>
    <property type="match status" value="2"/>
</dbReference>
<feature type="domain" description="EamA" evidence="7">
    <location>
        <begin position="9"/>
        <end position="145"/>
    </location>
</feature>
<dbReference type="OrthoDB" id="5729944at2"/>
<dbReference type="EMBL" id="QICL01000020">
    <property type="protein sequence ID" value="PXV62333.1"/>
    <property type="molecule type" value="Genomic_DNA"/>
</dbReference>
<dbReference type="Gene3D" id="1.10.3730.20">
    <property type="match status" value="1"/>
</dbReference>
<feature type="transmembrane region" description="Helical" evidence="6">
    <location>
        <begin position="158"/>
        <end position="177"/>
    </location>
</feature>
<gene>
    <name evidence="8" type="ORF">CLV62_12020</name>
</gene>
<comment type="subcellular location">
    <subcellularLocation>
        <location evidence="1">Cell membrane</location>
        <topology evidence="1">Multi-pass membrane protein</topology>
    </subcellularLocation>
</comment>
<feature type="transmembrane region" description="Helical" evidence="6">
    <location>
        <begin position="75"/>
        <end position="96"/>
    </location>
</feature>
<organism evidence="8 9">
    <name type="scientific">Dysgonomonas alginatilytica</name>
    <dbReference type="NCBI Taxonomy" id="1605892"/>
    <lineage>
        <taxon>Bacteria</taxon>
        <taxon>Pseudomonadati</taxon>
        <taxon>Bacteroidota</taxon>
        <taxon>Bacteroidia</taxon>
        <taxon>Bacteroidales</taxon>
        <taxon>Dysgonomonadaceae</taxon>
        <taxon>Dysgonomonas</taxon>
    </lineage>
</organism>
<evidence type="ECO:0000259" key="7">
    <source>
        <dbReference type="Pfam" id="PF00892"/>
    </source>
</evidence>
<feature type="transmembrane region" description="Helical" evidence="6">
    <location>
        <begin position="12"/>
        <end position="32"/>
    </location>
</feature>
<reference evidence="8 9" key="1">
    <citation type="submission" date="2018-03" db="EMBL/GenBank/DDBJ databases">
        <title>Genomic Encyclopedia of Archaeal and Bacterial Type Strains, Phase II (KMG-II): from individual species to whole genera.</title>
        <authorList>
            <person name="Goeker M."/>
        </authorList>
    </citation>
    <scope>NUCLEOTIDE SEQUENCE [LARGE SCALE GENOMIC DNA]</scope>
    <source>
        <strain evidence="8 9">DSM 100214</strain>
    </source>
</reference>
<feature type="transmembrane region" description="Helical" evidence="6">
    <location>
        <begin position="38"/>
        <end position="55"/>
    </location>
</feature>
<keyword evidence="3 6" id="KW-0812">Transmembrane</keyword>
<feature type="transmembrane region" description="Helical" evidence="6">
    <location>
        <begin position="274"/>
        <end position="293"/>
    </location>
</feature>
<evidence type="ECO:0000313" key="9">
    <source>
        <dbReference type="Proteomes" id="UP000247973"/>
    </source>
</evidence>
<protein>
    <submittedName>
        <fullName evidence="8">Threonine/homoserine efflux transporter RhtA</fullName>
    </submittedName>
</protein>
<keyword evidence="5 6" id="KW-0472">Membrane</keyword>